<feature type="compositionally biased region" description="Low complexity" evidence="2">
    <location>
        <begin position="136"/>
        <end position="161"/>
    </location>
</feature>
<feature type="compositionally biased region" description="Polar residues" evidence="2">
    <location>
        <begin position="333"/>
        <end position="345"/>
    </location>
</feature>
<feature type="region of interest" description="Disordered" evidence="2">
    <location>
        <begin position="409"/>
        <end position="485"/>
    </location>
</feature>
<proteinExistence type="predicted"/>
<feature type="compositionally biased region" description="Pro residues" evidence="2">
    <location>
        <begin position="447"/>
        <end position="457"/>
    </location>
</feature>
<keyword evidence="6" id="KW-1185">Reference proteome</keyword>
<dbReference type="EMBL" id="NJEU01000407">
    <property type="protein sequence ID" value="PHH74825.1"/>
    <property type="molecule type" value="Genomic_DNA"/>
</dbReference>
<accession>A0A2C5YZ31</accession>
<feature type="domain" description="FHA" evidence="4">
    <location>
        <begin position="195"/>
        <end position="252"/>
    </location>
</feature>
<dbReference type="SMART" id="SM00240">
    <property type="entry name" value="FHA"/>
    <property type="match status" value="1"/>
</dbReference>
<sequence>MTAVASPPAFPQISRAAWGIGSDNQFTSPETTRGMFGTRKPLSRTNSSSSVSSNSSNSTVTSNGSHINGTAASASELGQWVGNNLSRKRPQPKNSSSPWTPSKAEAQSDFTRIPTGRVNGLGTSPHLAAMQSASGPPQMAPQQQQQQQQYPQQQPFMRPMPSEQFPPSQPMLCLLSLNGTFERKTIAVPFSPDTLRIGRQTNQKTVPTTVNGFFDSKVLSRQHAEIFAERNGKVYIRDIKSSNGTFVNGTRLSQENRESEPHELQTSDQLELGIDIVSEDQKTVIHHKVAARVEHAGFASNTNNVLDMSFGDLDPANGSMLVPNGSLQMRGRTGSNASTINGGRMTSSTGATGGVGLAGASQQRPFFVSPVATDQIIKRLANEIRNARLQAQDLNRTHKFVKSLLSKEDIKDLERPEPRPEPARPPVHPVTNGSSMRADARTRFSDPPAPPPQQPLPEKPDAPSLRRGTSDRSRPSGIPPRQENLSQIIQLTEALNNARRDIDSQTTRMQELEIMLQKEREAREAAEGAVRKLEAFEDVTRNFEAAASVVHAKDVGQPGSSEEDVSLDIQSTARSEARDALTDVQRVSTMTPTDAARETAAALQSRVENMETQMMDLGQQVETWKRRCETAESERDGSRQTLAEMVLKLRVEESKRATAEAKHRSRSRHARSRQRADGADDATCSTSHADGPTATPSSKQLPVDGPLQDDPGDDDEATWQAKPCPSADDSRSTQGHFQATLPYASMIGVVLVGMGLMAYLNSWQPSPRLGR</sequence>
<dbReference type="PROSITE" id="PS50006">
    <property type="entry name" value="FHA_DOMAIN"/>
    <property type="match status" value="1"/>
</dbReference>
<dbReference type="PANTHER" id="PTHR15715:SF37">
    <property type="entry name" value="LD47843P"/>
    <property type="match status" value="1"/>
</dbReference>
<feature type="region of interest" description="Disordered" evidence="2">
    <location>
        <begin position="1"/>
        <end position="70"/>
    </location>
</feature>
<dbReference type="SUPFAM" id="SSF49879">
    <property type="entry name" value="SMAD/FHA domain"/>
    <property type="match status" value="1"/>
</dbReference>
<dbReference type="InterPro" id="IPR000253">
    <property type="entry name" value="FHA_dom"/>
</dbReference>
<name>A0A2C5YZ31_9HYPO</name>
<evidence type="ECO:0000259" key="4">
    <source>
        <dbReference type="PROSITE" id="PS50006"/>
    </source>
</evidence>
<dbReference type="GO" id="GO:0005737">
    <property type="term" value="C:cytoplasm"/>
    <property type="evidence" value="ECO:0007669"/>
    <property type="project" value="TreeGrafter"/>
</dbReference>
<protein>
    <recommendedName>
        <fullName evidence="4">FHA domain-containing protein</fullName>
    </recommendedName>
</protein>
<keyword evidence="3" id="KW-1133">Transmembrane helix</keyword>
<feature type="compositionally biased region" description="Low complexity" evidence="2">
    <location>
        <begin position="700"/>
        <end position="709"/>
    </location>
</feature>
<feature type="coiled-coil region" evidence="1">
    <location>
        <begin position="488"/>
        <end position="529"/>
    </location>
</feature>
<feature type="compositionally biased region" description="Basic and acidic residues" evidence="2">
    <location>
        <begin position="409"/>
        <end position="422"/>
    </location>
</feature>
<reference evidence="5 6" key="1">
    <citation type="submission" date="2017-06" db="EMBL/GenBank/DDBJ databases">
        <title>Ant-infecting Ophiocordyceps genomes reveal a high diversity of potential behavioral manipulation genes and a possible major role for enterotoxins.</title>
        <authorList>
            <person name="De Bekker C."/>
            <person name="Evans H.C."/>
            <person name="Brachmann A."/>
            <person name="Hughes D.P."/>
        </authorList>
    </citation>
    <scope>NUCLEOTIDE SEQUENCE [LARGE SCALE GENOMIC DNA]</scope>
    <source>
        <strain evidence="5 6">1348a</strain>
    </source>
</reference>
<keyword evidence="1" id="KW-0175">Coiled coil</keyword>
<feature type="compositionally biased region" description="Polar residues" evidence="2">
    <location>
        <begin position="683"/>
        <end position="699"/>
    </location>
</feature>
<feature type="region of interest" description="Disordered" evidence="2">
    <location>
        <begin position="654"/>
        <end position="734"/>
    </location>
</feature>
<evidence type="ECO:0000256" key="1">
    <source>
        <dbReference type="SAM" id="Coils"/>
    </source>
</evidence>
<dbReference type="OrthoDB" id="687730at2759"/>
<feature type="region of interest" description="Disordered" evidence="2">
    <location>
        <begin position="554"/>
        <end position="580"/>
    </location>
</feature>
<feature type="compositionally biased region" description="Basic residues" evidence="2">
    <location>
        <begin position="663"/>
        <end position="673"/>
    </location>
</feature>
<keyword evidence="3" id="KW-0812">Transmembrane</keyword>
<organism evidence="5 6">
    <name type="scientific">Ophiocordyceps australis</name>
    <dbReference type="NCBI Taxonomy" id="1399860"/>
    <lineage>
        <taxon>Eukaryota</taxon>
        <taxon>Fungi</taxon>
        <taxon>Dikarya</taxon>
        <taxon>Ascomycota</taxon>
        <taxon>Pezizomycotina</taxon>
        <taxon>Sordariomycetes</taxon>
        <taxon>Hypocreomycetidae</taxon>
        <taxon>Hypocreales</taxon>
        <taxon>Ophiocordycipitaceae</taxon>
        <taxon>Ophiocordyceps</taxon>
    </lineage>
</organism>
<feature type="transmembrane region" description="Helical" evidence="3">
    <location>
        <begin position="741"/>
        <end position="761"/>
    </location>
</feature>
<evidence type="ECO:0000313" key="5">
    <source>
        <dbReference type="EMBL" id="PHH74825.1"/>
    </source>
</evidence>
<feature type="compositionally biased region" description="Low complexity" evidence="2">
    <location>
        <begin position="45"/>
        <end position="63"/>
    </location>
</feature>
<feature type="compositionally biased region" description="Polar residues" evidence="2">
    <location>
        <begin position="22"/>
        <end position="31"/>
    </location>
</feature>
<keyword evidence="3" id="KW-0472">Membrane</keyword>
<dbReference type="Proteomes" id="UP000224854">
    <property type="component" value="Unassembled WGS sequence"/>
</dbReference>
<dbReference type="Gene3D" id="2.60.200.20">
    <property type="match status" value="1"/>
</dbReference>
<feature type="region of interest" description="Disordered" evidence="2">
    <location>
        <begin position="324"/>
        <end position="345"/>
    </location>
</feature>
<comment type="caution">
    <text evidence="5">The sequence shown here is derived from an EMBL/GenBank/DDBJ whole genome shotgun (WGS) entry which is preliminary data.</text>
</comment>
<evidence type="ECO:0000313" key="6">
    <source>
        <dbReference type="Proteomes" id="UP000224854"/>
    </source>
</evidence>
<dbReference type="PANTHER" id="PTHR15715">
    <property type="entry name" value="CENTROSOMAL PROTEIN OF 170 KDA"/>
    <property type="match status" value="1"/>
</dbReference>
<evidence type="ECO:0000256" key="2">
    <source>
        <dbReference type="SAM" id="MobiDB-lite"/>
    </source>
</evidence>
<gene>
    <name evidence="5" type="ORF">CDD82_4753</name>
</gene>
<dbReference type="FunFam" id="2.60.200.20:FF:000127">
    <property type="entry name" value="Uncharacterized protein C3H7.13"/>
    <property type="match status" value="1"/>
</dbReference>
<dbReference type="Pfam" id="PF00498">
    <property type="entry name" value="FHA"/>
    <property type="match status" value="1"/>
</dbReference>
<dbReference type="InterPro" id="IPR008984">
    <property type="entry name" value="SMAD_FHA_dom_sf"/>
</dbReference>
<feature type="coiled-coil region" evidence="1">
    <location>
        <begin position="593"/>
        <end position="634"/>
    </location>
</feature>
<evidence type="ECO:0000256" key="3">
    <source>
        <dbReference type="SAM" id="Phobius"/>
    </source>
</evidence>
<dbReference type="InterPro" id="IPR051176">
    <property type="entry name" value="Cent_Immune-Sig_Mod"/>
</dbReference>
<dbReference type="AlphaFoldDB" id="A0A2C5YZ31"/>
<feature type="region of interest" description="Disordered" evidence="2">
    <location>
        <begin position="83"/>
        <end position="166"/>
    </location>
</feature>